<proteinExistence type="inferred from homology"/>
<dbReference type="GO" id="GO:0009249">
    <property type="term" value="P:protein lipoylation"/>
    <property type="evidence" value="ECO:0007669"/>
    <property type="project" value="UniProtKB-UniRule"/>
</dbReference>
<accession>A0A9D2DEP7</accession>
<dbReference type="NCBIfam" id="TIGR00510">
    <property type="entry name" value="lipA"/>
    <property type="match status" value="1"/>
</dbReference>
<dbReference type="Pfam" id="PF04055">
    <property type="entry name" value="Radical_SAM"/>
    <property type="match status" value="1"/>
</dbReference>
<feature type="binding site" evidence="9">
    <location>
        <position position="48"/>
    </location>
    <ligand>
        <name>[4Fe-4S] cluster</name>
        <dbReference type="ChEBI" id="CHEBI:49883"/>
        <label>1</label>
    </ligand>
</feature>
<feature type="binding site" evidence="9">
    <location>
        <position position="69"/>
    </location>
    <ligand>
        <name>[4Fe-4S] cluster</name>
        <dbReference type="ChEBI" id="CHEBI:49883"/>
        <label>2</label>
        <note>4Fe-4S-S-AdoMet</note>
    </ligand>
</feature>
<dbReference type="PANTHER" id="PTHR10949:SF0">
    <property type="entry name" value="LIPOYL SYNTHASE, MITOCHONDRIAL"/>
    <property type="match status" value="1"/>
</dbReference>
<evidence type="ECO:0000256" key="7">
    <source>
        <dbReference type="ARBA" id="ARBA00023014"/>
    </source>
</evidence>
<dbReference type="InterPro" id="IPR013785">
    <property type="entry name" value="Aldolase_TIM"/>
</dbReference>
<dbReference type="PROSITE" id="PS51918">
    <property type="entry name" value="RADICAL_SAM"/>
    <property type="match status" value="1"/>
</dbReference>
<keyword evidence="3 9" id="KW-0808">Transferase</keyword>
<dbReference type="SFLD" id="SFLDS00029">
    <property type="entry name" value="Radical_SAM"/>
    <property type="match status" value="1"/>
</dbReference>
<organism evidence="11 12">
    <name type="scientific">Candidatus Tidjanibacter faecipullorum</name>
    <dbReference type="NCBI Taxonomy" id="2838766"/>
    <lineage>
        <taxon>Bacteria</taxon>
        <taxon>Pseudomonadati</taxon>
        <taxon>Bacteroidota</taxon>
        <taxon>Bacteroidia</taxon>
        <taxon>Bacteroidales</taxon>
        <taxon>Rikenellaceae</taxon>
        <taxon>Tidjanibacter</taxon>
    </lineage>
</organism>
<dbReference type="GO" id="GO:0046872">
    <property type="term" value="F:metal ion binding"/>
    <property type="evidence" value="ECO:0007669"/>
    <property type="project" value="UniProtKB-KW"/>
</dbReference>
<dbReference type="EMBL" id="DXCC01000021">
    <property type="protein sequence ID" value="HIZ15548.1"/>
    <property type="molecule type" value="Genomic_DNA"/>
</dbReference>
<sequence>MTDNHDKVAKHIKPGWLKIKLHNDERYADVAKIVEKHKLHTICDSGKCPNKADCWSRRTATFMILGDICTRSCKFCATKSGRPLPPDPNEPAEVAESIRLMGLKYAVITSVDRDDLPDGGAAHWAATVRAIKEVNPDTIVEVLIPDFDGRTDLLDVVIASRPDVIGHNIETVERITPLVRSRAQYRRSLEVLRYIASQGAVAKSGLMLGLGETETEILATLDDLADAGCQIVTLGQYLRPTMAHYPVAEYVTPGKFAMYGDLARMRGFRYVASAPLVRSSYMAEEAMVHLRKQE</sequence>
<dbReference type="InterPro" id="IPR007197">
    <property type="entry name" value="rSAM"/>
</dbReference>
<dbReference type="PANTHER" id="PTHR10949">
    <property type="entry name" value="LIPOYL SYNTHASE"/>
    <property type="match status" value="1"/>
</dbReference>
<dbReference type="NCBIfam" id="NF009544">
    <property type="entry name" value="PRK12928.1"/>
    <property type="match status" value="1"/>
</dbReference>
<feature type="binding site" evidence="9">
    <location>
        <position position="54"/>
    </location>
    <ligand>
        <name>[4Fe-4S] cluster</name>
        <dbReference type="ChEBI" id="CHEBI:49883"/>
        <label>1</label>
    </ligand>
</feature>
<evidence type="ECO:0000256" key="2">
    <source>
        <dbReference type="ARBA" id="ARBA00022490"/>
    </source>
</evidence>
<feature type="binding site" evidence="9">
    <location>
        <position position="76"/>
    </location>
    <ligand>
        <name>[4Fe-4S] cluster</name>
        <dbReference type="ChEBI" id="CHEBI:49883"/>
        <label>2</label>
        <note>4Fe-4S-S-AdoMet</note>
    </ligand>
</feature>
<evidence type="ECO:0000313" key="12">
    <source>
        <dbReference type="Proteomes" id="UP000824014"/>
    </source>
</evidence>
<dbReference type="GO" id="GO:0005737">
    <property type="term" value="C:cytoplasm"/>
    <property type="evidence" value="ECO:0007669"/>
    <property type="project" value="UniProtKB-SubCell"/>
</dbReference>
<dbReference type="GO" id="GO:0016992">
    <property type="term" value="F:lipoate synthase activity"/>
    <property type="evidence" value="ECO:0007669"/>
    <property type="project" value="UniProtKB-UniRule"/>
</dbReference>
<comment type="pathway">
    <text evidence="9">Protein modification; protein lipoylation via endogenous pathway; protein N(6)-(lipoyl)lysine from octanoyl-[acyl-carrier-protein]: step 2/2.</text>
</comment>
<dbReference type="SFLD" id="SFLDG01058">
    <property type="entry name" value="lipoyl_synthase_like"/>
    <property type="match status" value="1"/>
</dbReference>
<gene>
    <name evidence="9 11" type="primary">lipA</name>
    <name evidence="11" type="ORF">H9816_06525</name>
</gene>
<dbReference type="SMART" id="SM00729">
    <property type="entry name" value="Elp3"/>
    <property type="match status" value="1"/>
</dbReference>
<comment type="cofactor">
    <cofactor evidence="9">
        <name>[4Fe-4S] cluster</name>
        <dbReference type="ChEBI" id="CHEBI:49883"/>
    </cofactor>
    <text evidence="9">Binds 2 [4Fe-4S] clusters per subunit. One cluster is coordinated with 3 cysteines and an exchangeable S-adenosyl-L-methionine.</text>
</comment>
<comment type="catalytic activity">
    <reaction evidence="8 9">
        <text>[[Fe-S] cluster scaffold protein carrying a second [4Fe-4S](2+) cluster] + N(6)-octanoyl-L-lysyl-[protein] + 2 oxidized [2Fe-2S]-[ferredoxin] + 2 S-adenosyl-L-methionine + 4 H(+) = [[Fe-S] cluster scaffold protein] + N(6)-[(R)-dihydrolipoyl]-L-lysyl-[protein] + 4 Fe(3+) + 2 hydrogen sulfide + 2 5'-deoxyadenosine + 2 L-methionine + 2 reduced [2Fe-2S]-[ferredoxin]</text>
        <dbReference type="Rhea" id="RHEA:16585"/>
        <dbReference type="Rhea" id="RHEA-COMP:9928"/>
        <dbReference type="Rhea" id="RHEA-COMP:10000"/>
        <dbReference type="Rhea" id="RHEA-COMP:10001"/>
        <dbReference type="Rhea" id="RHEA-COMP:10475"/>
        <dbReference type="Rhea" id="RHEA-COMP:14568"/>
        <dbReference type="Rhea" id="RHEA-COMP:14569"/>
        <dbReference type="ChEBI" id="CHEBI:15378"/>
        <dbReference type="ChEBI" id="CHEBI:17319"/>
        <dbReference type="ChEBI" id="CHEBI:29034"/>
        <dbReference type="ChEBI" id="CHEBI:29919"/>
        <dbReference type="ChEBI" id="CHEBI:33722"/>
        <dbReference type="ChEBI" id="CHEBI:33737"/>
        <dbReference type="ChEBI" id="CHEBI:33738"/>
        <dbReference type="ChEBI" id="CHEBI:57844"/>
        <dbReference type="ChEBI" id="CHEBI:59789"/>
        <dbReference type="ChEBI" id="CHEBI:78809"/>
        <dbReference type="ChEBI" id="CHEBI:83100"/>
        <dbReference type="EC" id="2.8.1.8"/>
    </reaction>
</comment>
<evidence type="ECO:0000256" key="9">
    <source>
        <dbReference type="HAMAP-Rule" id="MF_00206"/>
    </source>
</evidence>
<evidence type="ECO:0000259" key="10">
    <source>
        <dbReference type="PROSITE" id="PS51918"/>
    </source>
</evidence>
<reference evidence="11" key="1">
    <citation type="journal article" date="2021" name="PeerJ">
        <title>Extensive microbial diversity within the chicken gut microbiome revealed by metagenomics and culture.</title>
        <authorList>
            <person name="Gilroy R."/>
            <person name="Ravi A."/>
            <person name="Getino M."/>
            <person name="Pursley I."/>
            <person name="Horton D.L."/>
            <person name="Alikhan N.F."/>
            <person name="Baker D."/>
            <person name="Gharbi K."/>
            <person name="Hall N."/>
            <person name="Watson M."/>
            <person name="Adriaenssens E.M."/>
            <person name="Foster-Nyarko E."/>
            <person name="Jarju S."/>
            <person name="Secka A."/>
            <person name="Antonio M."/>
            <person name="Oren A."/>
            <person name="Chaudhuri R.R."/>
            <person name="La Ragione R."/>
            <person name="Hildebrand F."/>
            <person name="Pallen M.J."/>
        </authorList>
    </citation>
    <scope>NUCLEOTIDE SEQUENCE</scope>
    <source>
        <strain evidence="11">ChiHjej11B10-19426</strain>
    </source>
</reference>
<feature type="domain" description="Radical SAM core" evidence="10">
    <location>
        <begin position="55"/>
        <end position="269"/>
    </location>
</feature>
<dbReference type="EC" id="2.8.1.8" evidence="9"/>
<dbReference type="SUPFAM" id="SSF102114">
    <property type="entry name" value="Radical SAM enzymes"/>
    <property type="match status" value="1"/>
</dbReference>
<dbReference type="InterPro" id="IPR003698">
    <property type="entry name" value="Lipoyl_synth"/>
</dbReference>
<keyword evidence="6 9" id="KW-0408">Iron</keyword>
<dbReference type="CDD" id="cd01335">
    <property type="entry name" value="Radical_SAM"/>
    <property type="match status" value="1"/>
</dbReference>
<dbReference type="AlphaFoldDB" id="A0A9D2DEP7"/>
<evidence type="ECO:0000256" key="4">
    <source>
        <dbReference type="ARBA" id="ARBA00022691"/>
    </source>
</evidence>
<protein>
    <recommendedName>
        <fullName evidence="9">Lipoyl synthase</fullName>
        <ecNumber evidence="9">2.8.1.8</ecNumber>
    </recommendedName>
    <alternativeName>
        <fullName evidence="9">Lip-syn</fullName>
        <shortName evidence="9">LS</shortName>
    </alternativeName>
    <alternativeName>
        <fullName evidence="9">Lipoate synthase</fullName>
    </alternativeName>
    <alternativeName>
        <fullName evidence="9">Lipoic acid synthase</fullName>
    </alternativeName>
    <alternativeName>
        <fullName evidence="9">Sulfur insertion protein LipA</fullName>
    </alternativeName>
</protein>
<keyword evidence="1 9" id="KW-0004">4Fe-4S</keyword>
<dbReference type="InterPro" id="IPR058240">
    <property type="entry name" value="rSAM_sf"/>
</dbReference>
<feature type="binding site" evidence="9">
    <location>
        <position position="43"/>
    </location>
    <ligand>
        <name>[4Fe-4S] cluster</name>
        <dbReference type="ChEBI" id="CHEBI:49883"/>
        <label>1</label>
    </ligand>
</feature>
<feature type="binding site" evidence="9">
    <location>
        <position position="73"/>
    </location>
    <ligand>
        <name>[4Fe-4S] cluster</name>
        <dbReference type="ChEBI" id="CHEBI:49883"/>
        <label>2</label>
        <note>4Fe-4S-S-AdoMet</note>
    </ligand>
</feature>
<dbReference type="InterPro" id="IPR006638">
    <property type="entry name" value="Elp3/MiaA/NifB-like_rSAM"/>
</dbReference>
<name>A0A9D2DEP7_9BACT</name>
<comment type="subcellular location">
    <subcellularLocation>
        <location evidence="9">Cytoplasm</location>
    </subcellularLocation>
</comment>
<evidence type="ECO:0000256" key="3">
    <source>
        <dbReference type="ARBA" id="ARBA00022679"/>
    </source>
</evidence>
<comment type="caution">
    <text evidence="11">The sequence shown here is derived from an EMBL/GenBank/DDBJ whole genome shotgun (WGS) entry which is preliminary data.</text>
</comment>
<keyword evidence="7 9" id="KW-0411">Iron-sulfur</keyword>
<evidence type="ECO:0000256" key="1">
    <source>
        <dbReference type="ARBA" id="ARBA00022485"/>
    </source>
</evidence>
<keyword evidence="4 9" id="KW-0949">S-adenosyl-L-methionine</keyword>
<keyword evidence="2 9" id="KW-0963">Cytoplasm</keyword>
<reference evidence="11" key="2">
    <citation type="submission" date="2021-04" db="EMBL/GenBank/DDBJ databases">
        <authorList>
            <person name="Gilroy R."/>
        </authorList>
    </citation>
    <scope>NUCLEOTIDE SEQUENCE</scope>
    <source>
        <strain evidence="11">ChiHjej11B10-19426</strain>
    </source>
</reference>
<keyword evidence="5 9" id="KW-0479">Metal-binding</keyword>
<comment type="similarity">
    <text evidence="9">Belongs to the radical SAM superfamily. Lipoyl synthase family.</text>
</comment>
<evidence type="ECO:0000313" key="11">
    <source>
        <dbReference type="EMBL" id="HIZ15548.1"/>
    </source>
</evidence>
<dbReference type="HAMAP" id="MF_00206">
    <property type="entry name" value="Lipoyl_synth"/>
    <property type="match status" value="1"/>
</dbReference>
<feature type="binding site" evidence="9">
    <location>
        <position position="280"/>
    </location>
    <ligand>
        <name>[4Fe-4S] cluster</name>
        <dbReference type="ChEBI" id="CHEBI:49883"/>
        <label>1</label>
    </ligand>
</feature>
<evidence type="ECO:0000256" key="8">
    <source>
        <dbReference type="ARBA" id="ARBA00047326"/>
    </source>
</evidence>
<dbReference type="Gene3D" id="3.20.20.70">
    <property type="entry name" value="Aldolase class I"/>
    <property type="match status" value="1"/>
</dbReference>
<evidence type="ECO:0000256" key="6">
    <source>
        <dbReference type="ARBA" id="ARBA00023004"/>
    </source>
</evidence>
<dbReference type="NCBIfam" id="NF004019">
    <property type="entry name" value="PRK05481.1"/>
    <property type="match status" value="1"/>
</dbReference>
<comment type="function">
    <text evidence="9">Catalyzes the radical-mediated insertion of two sulfur atoms into the C-6 and C-8 positions of the octanoyl moiety bound to the lipoyl domains of lipoate-dependent enzymes, thereby converting the octanoylated domains into lipoylated derivatives.</text>
</comment>
<dbReference type="SFLD" id="SFLDF00271">
    <property type="entry name" value="lipoyl_synthase"/>
    <property type="match status" value="1"/>
</dbReference>
<dbReference type="GO" id="GO:0051539">
    <property type="term" value="F:4 iron, 4 sulfur cluster binding"/>
    <property type="evidence" value="ECO:0007669"/>
    <property type="project" value="UniProtKB-UniRule"/>
</dbReference>
<dbReference type="PIRSF" id="PIRSF005963">
    <property type="entry name" value="Lipoyl_synth"/>
    <property type="match status" value="1"/>
</dbReference>
<evidence type="ECO:0000256" key="5">
    <source>
        <dbReference type="ARBA" id="ARBA00022723"/>
    </source>
</evidence>
<dbReference type="Proteomes" id="UP000824014">
    <property type="component" value="Unassembled WGS sequence"/>
</dbReference>
<dbReference type="FunFam" id="3.20.20.70:FF:000040">
    <property type="entry name" value="Lipoyl synthase"/>
    <property type="match status" value="1"/>
</dbReference>